<evidence type="ECO:0000256" key="3">
    <source>
        <dbReference type="ARBA" id="ARBA00022630"/>
    </source>
</evidence>
<dbReference type="RefSeq" id="WP_184248780.1">
    <property type="nucleotide sequence ID" value="NZ_JACHLR010000019.1"/>
</dbReference>
<comment type="caution">
    <text evidence="7">The sequence shown here is derived from an EMBL/GenBank/DDBJ whole genome shotgun (WGS) entry which is preliminary data.</text>
</comment>
<dbReference type="PANTHER" id="PTHR43716">
    <property type="entry name" value="D-2-HYDROXYGLUTARATE DEHYDROGENASE, MITOCHONDRIAL"/>
    <property type="match status" value="1"/>
</dbReference>
<evidence type="ECO:0000256" key="4">
    <source>
        <dbReference type="ARBA" id="ARBA00022827"/>
    </source>
</evidence>
<dbReference type="Gene3D" id="3.30.70.2740">
    <property type="match status" value="1"/>
</dbReference>
<keyword evidence="5" id="KW-0560">Oxidoreductase</keyword>
<sequence length="460" mass="49747">MPSREALVAIVGEANVLEPPAAAMREVRWGTGESCRCRLLVTPTDTQQVAAIVLACNASGQKIVVHGGRTGMAGATVSRDNDLVLSLEKLNRIEALDPVGRTMLAGAGATIHEVQEAARAKGSLFAVDFGARGSAMLGGAIATNAGGHRVFRYGMMRDHILGIEVVLADGTIVDSLKEIIKDNSGYDLKQLFVGSEGTLGIVTRAVLRLRPITTSRNTALLAFDSFEQVIVFFRWIEARLAGTLSAFEVMWRPFFKAMTAHRGAVTGIDTEATLYVLAEAEGSDSERDGPAFLEVLEDAFEQGLVASGVIAKSEAERNALWAIREDVDVLMRLGDRLDFDVSVPLRTMPTYLEKVEGELQAAINECSLFIFGHVADNNLHLMTVRAGSFTPEERQRIKDIIYLPLGAIGGSISAEHGIGLDKKASLSLTRNPSELALMQRLKFCLDPQNLLNPGRILDMD</sequence>
<keyword evidence="3" id="KW-0285">Flavoprotein</keyword>
<evidence type="ECO:0000256" key="1">
    <source>
        <dbReference type="ARBA" id="ARBA00001974"/>
    </source>
</evidence>
<dbReference type="GO" id="GO:0022904">
    <property type="term" value="P:respiratory electron transport chain"/>
    <property type="evidence" value="ECO:0007669"/>
    <property type="project" value="TreeGrafter"/>
</dbReference>
<dbReference type="GO" id="GO:0016491">
    <property type="term" value="F:oxidoreductase activity"/>
    <property type="evidence" value="ECO:0007669"/>
    <property type="project" value="UniProtKB-KW"/>
</dbReference>
<dbReference type="Gene3D" id="3.30.465.10">
    <property type="match status" value="1"/>
</dbReference>
<dbReference type="Proteomes" id="UP000555448">
    <property type="component" value="Unassembled WGS sequence"/>
</dbReference>
<dbReference type="Pfam" id="PF01565">
    <property type="entry name" value="FAD_binding_4"/>
    <property type="match status" value="1"/>
</dbReference>
<dbReference type="Gene3D" id="3.30.43.10">
    <property type="entry name" value="Uridine Diphospho-n-acetylenolpyruvylglucosamine Reductase, domain 2"/>
    <property type="match status" value="1"/>
</dbReference>
<dbReference type="PROSITE" id="PS51387">
    <property type="entry name" value="FAD_PCMH"/>
    <property type="match status" value="1"/>
</dbReference>
<dbReference type="PANTHER" id="PTHR43716:SF1">
    <property type="entry name" value="D-2-HYDROXYGLUTARATE DEHYDROGENASE, MITOCHONDRIAL"/>
    <property type="match status" value="1"/>
</dbReference>
<dbReference type="GO" id="GO:0071949">
    <property type="term" value="F:FAD binding"/>
    <property type="evidence" value="ECO:0007669"/>
    <property type="project" value="InterPro"/>
</dbReference>
<dbReference type="InterPro" id="IPR051264">
    <property type="entry name" value="FAD-oxidored/transferase_4"/>
</dbReference>
<dbReference type="InterPro" id="IPR016167">
    <property type="entry name" value="FAD-bd_PCMH_sub1"/>
</dbReference>
<dbReference type="InterPro" id="IPR016171">
    <property type="entry name" value="Vanillyl_alc_oxidase_C-sub2"/>
</dbReference>
<dbReference type="InterPro" id="IPR006094">
    <property type="entry name" value="Oxid_FAD_bind_N"/>
</dbReference>
<dbReference type="SUPFAM" id="SSF55103">
    <property type="entry name" value="FAD-linked oxidases, C-terminal domain"/>
    <property type="match status" value="1"/>
</dbReference>
<dbReference type="InterPro" id="IPR016166">
    <property type="entry name" value="FAD-bd_PCMH"/>
</dbReference>
<evidence type="ECO:0000256" key="2">
    <source>
        <dbReference type="ARBA" id="ARBA00008000"/>
    </source>
</evidence>
<feature type="domain" description="FAD-binding PCMH-type" evidence="6">
    <location>
        <begin position="33"/>
        <end position="212"/>
    </location>
</feature>
<evidence type="ECO:0000259" key="6">
    <source>
        <dbReference type="PROSITE" id="PS51387"/>
    </source>
</evidence>
<comment type="cofactor">
    <cofactor evidence="1">
        <name>FAD</name>
        <dbReference type="ChEBI" id="CHEBI:57692"/>
    </cofactor>
</comment>
<dbReference type="InterPro" id="IPR036318">
    <property type="entry name" value="FAD-bd_PCMH-like_sf"/>
</dbReference>
<dbReference type="InterPro" id="IPR004113">
    <property type="entry name" value="FAD-bd_oxidored_4_C"/>
</dbReference>
<dbReference type="InterPro" id="IPR016164">
    <property type="entry name" value="FAD-linked_Oxase-like_C"/>
</dbReference>
<keyword evidence="4" id="KW-0274">FAD</keyword>
<dbReference type="Gene3D" id="3.30.70.2190">
    <property type="match status" value="1"/>
</dbReference>
<evidence type="ECO:0000313" key="7">
    <source>
        <dbReference type="EMBL" id="MBB4860280.1"/>
    </source>
</evidence>
<dbReference type="InterPro" id="IPR016169">
    <property type="entry name" value="FAD-bd_PCMH_sub2"/>
</dbReference>
<dbReference type="FunFam" id="1.10.45.10:FF:000001">
    <property type="entry name" value="D-lactate dehydrogenase mitochondrial"/>
    <property type="match status" value="1"/>
</dbReference>
<dbReference type="SUPFAM" id="SSF56176">
    <property type="entry name" value="FAD-binding/transporter-associated domain-like"/>
    <property type="match status" value="1"/>
</dbReference>
<dbReference type="Gene3D" id="1.10.45.10">
    <property type="entry name" value="Vanillyl-alcohol Oxidase, Chain A, domain 4"/>
    <property type="match status" value="1"/>
</dbReference>
<evidence type="ECO:0000313" key="8">
    <source>
        <dbReference type="Proteomes" id="UP000555448"/>
    </source>
</evidence>
<evidence type="ECO:0000256" key="5">
    <source>
        <dbReference type="ARBA" id="ARBA00023002"/>
    </source>
</evidence>
<name>A0A7W7KD22_9SPHN</name>
<comment type="similarity">
    <text evidence="2">Belongs to the FAD-binding oxidoreductase/transferase type 4 family.</text>
</comment>
<protein>
    <submittedName>
        <fullName evidence="7">FAD/FMN-containing dehydrogenase</fullName>
    </submittedName>
</protein>
<dbReference type="EMBL" id="JACHLR010000019">
    <property type="protein sequence ID" value="MBB4860280.1"/>
    <property type="molecule type" value="Genomic_DNA"/>
</dbReference>
<reference evidence="7 8" key="1">
    <citation type="submission" date="2020-08" db="EMBL/GenBank/DDBJ databases">
        <title>Functional genomics of gut bacteria from endangered species of beetles.</title>
        <authorList>
            <person name="Carlos-Shanley C."/>
        </authorList>
    </citation>
    <scope>NUCLEOTIDE SEQUENCE [LARGE SCALE GENOMIC DNA]</scope>
    <source>
        <strain evidence="7 8">S00245</strain>
    </source>
</reference>
<keyword evidence="8" id="KW-1185">Reference proteome</keyword>
<proteinExistence type="inferred from homology"/>
<dbReference type="Pfam" id="PF02913">
    <property type="entry name" value="FAD-oxidase_C"/>
    <property type="match status" value="1"/>
</dbReference>
<accession>A0A7W7KD22</accession>
<gene>
    <name evidence="7" type="ORF">HNO88_003623</name>
</gene>
<organism evidence="7 8">
    <name type="scientific">Novosphingobium chloroacetimidivorans</name>
    <dbReference type="NCBI Taxonomy" id="1428314"/>
    <lineage>
        <taxon>Bacteria</taxon>
        <taxon>Pseudomonadati</taxon>
        <taxon>Pseudomonadota</taxon>
        <taxon>Alphaproteobacteria</taxon>
        <taxon>Sphingomonadales</taxon>
        <taxon>Sphingomonadaceae</taxon>
        <taxon>Novosphingobium</taxon>
    </lineage>
</organism>
<dbReference type="AlphaFoldDB" id="A0A7W7KD22"/>